<dbReference type="EMBL" id="CAJNOQ010014519">
    <property type="protein sequence ID" value="CAF1343262.1"/>
    <property type="molecule type" value="Genomic_DNA"/>
</dbReference>
<evidence type="ECO:0000313" key="2">
    <source>
        <dbReference type="EMBL" id="CAF4206720.1"/>
    </source>
</evidence>
<name>A0A815GQI2_9BILA</name>
<keyword evidence="3" id="KW-1185">Reference proteome</keyword>
<evidence type="ECO:0000313" key="3">
    <source>
        <dbReference type="Proteomes" id="UP000663829"/>
    </source>
</evidence>
<dbReference type="Proteomes" id="UP000663829">
    <property type="component" value="Unassembled WGS sequence"/>
</dbReference>
<evidence type="ECO:0000313" key="1">
    <source>
        <dbReference type="EMBL" id="CAF1343262.1"/>
    </source>
</evidence>
<reference evidence="1" key="1">
    <citation type="submission" date="2021-02" db="EMBL/GenBank/DDBJ databases">
        <authorList>
            <person name="Nowell W R."/>
        </authorList>
    </citation>
    <scope>NUCLEOTIDE SEQUENCE</scope>
</reference>
<accession>A0A815GQI2</accession>
<dbReference type="Proteomes" id="UP000681722">
    <property type="component" value="Unassembled WGS sequence"/>
</dbReference>
<gene>
    <name evidence="1" type="ORF">GPM918_LOCUS30540</name>
    <name evidence="2" type="ORF">SRO942_LOCUS31160</name>
</gene>
<protein>
    <submittedName>
        <fullName evidence="1">Uncharacterized protein</fullName>
    </submittedName>
</protein>
<dbReference type="EMBL" id="CAJOBC010060083">
    <property type="protein sequence ID" value="CAF4206720.1"/>
    <property type="molecule type" value="Genomic_DNA"/>
</dbReference>
<dbReference type="AlphaFoldDB" id="A0A815GQI2"/>
<comment type="caution">
    <text evidence="1">The sequence shown here is derived from an EMBL/GenBank/DDBJ whole genome shotgun (WGS) entry which is preliminary data.</text>
</comment>
<proteinExistence type="predicted"/>
<organism evidence="1 3">
    <name type="scientific">Didymodactylos carnosus</name>
    <dbReference type="NCBI Taxonomy" id="1234261"/>
    <lineage>
        <taxon>Eukaryota</taxon>
        <taxon>Metazoa</taxon>
        <taxon>Spiralia</taxon>
        <taxon>Gnathifera</taxon>
        <taxon>Rotifera</taxon>
        <taxon>Eurotatoria</taxon>
        <taxon>Bdelloidea</taxon>
        <taxon>Philodinida</taxon>
        <taxon>Philodinidae</taxon>
        <taxon>Didymodactylos</taxon>
    </lineage>
</organism>
<sequence length="235" mass="27429">MKDPVVEQKREIEILLALRDDLHEFEQHCLALRQRASMEQHQEDLQICSIRRVNVNVESDHRVECQCSSRHAASLLDGHRSQRGVQSIDRHFHELRGSMIGNWMHRRMKLNSARSVKNGIEYFERSIKSTTERKKKGNHIGIVVQDKDPSGISPSDVKALELTKGTFSSRFRFEHSRHSSTDRASRHFAERDRWTIARGRNNFDSFRSTPMKSDQQRKTDLLFVAHLDSTKQLED</sequence>